<dbReference type="PANTHER" id="PTHR46241:SF1">
    <property type="entry name" value="OUTER DYNEIN ARM-DOCKING COMPLEX SUBUNIT 2"/>
    <property type="match status" value="1"/>
</dbReference>
<evidence type="ECO:0000256" key="2">
    <source>
        <dbReference type="PROSITE-ProRule" id="PRU00103"/>
    </source>
</evidence>
<keyword evidence="1" id="KW-0677">Repeat</keyword>
<accession>A0ABC8UJ38</accession>
<dbReference type="Pfam" id="PF13646">
    <property type="entry name" value="HEAT_2"/>
    <property type="match status" value="1"/>
</dbReference>
<dbReference type="PROSITE" id="PS50176">
    <property type="entry name" value="ARM_REPEAT"/>
    <property type="match status" value="2"/>
</dbReference>
<proteinExistence type="predicted"/>
<dbReference type="Gene3D" id="1.25.10.10">
    <property type="entry name" value="Leucine-rich Repeat Variant"/>
    <property type="match status" value="3"/>
</dbReference>
<sequence length="469" mass="50697">MDEPGSEKALSERITDWEAAFHQYENVIALEDEALKVQATIKLALLANLAPENILSRTVPILVQLLGNPASNLSPSAQEASAYCLKCIACEGEGRLAAVIGQSDAIPSLLSLLPDSEGSLRRVLLKCLRNIVTFGDPNCTIVVRNGGLEIVLNMLNSCPDSLRRFLLEILSALALLREVRRVIVSLGGVRFLVESARCGSMISRTRAAQAIGLLGLVRRARRMLVDSGAVQALMALLRDGDTSTKLVAGNALGVISSHVDYIRPVAEAGSIPLYAELLQGSEPMGKEIAEDVFCILAVVEENAIIIAEHLVRILRGENDEAKAAAADVLWDLSGYKHLSNVIRNSGAIPILVELLRHENVDVREKVSGAVAQLSYNEADRVALADAGSIPNLIDMLEDESEELRDNAAEALVNFSEDPSMRETISGALDIPSFQNMQDRLIQIHASDAHLAMSLRHMTIEELTWGPALA</sequence>
<organism evidence="4 5">
    <name type="scientific">Ilex paraguariensis</name>
    <name type="common">yerba mate</name>
    <dbReference type="NCBI Taxonomy" id="185542"/>
    <lineage>
        <taxon>Eukaryota</taxon>
        <taxon>Viridiplantae</taxon>
        <taxon>Streptophyta</taxon>
        <taxon>Embryophyta</taxon>
        <taxon>Tracheophyta</taxon>
        <taxon>Spermatophyta</taxon>
        <taxon>Magnoliopsida</taxon>
        <taxon>eudicotyledons</taxon>
        <taxon>Gunneridae</taxon>
        <taxon>Pentapetalae</taxon>
        <taxon>asterids</taxon>
        <taxon>campanulids</taxon>
        <taxon>Aquifoliales</taxon>
        <taxon>Aquifoliaceae</taxon>
        <taxon>Ilex</taxon>
    </lineage>
</organism>
<keyword evidence="5" id="KW-1185">Reference proteome</keyword>
<reference evidence="4 5" key="1">
    <citation type="submission" date="2024-02" db="EMBL/GenBank/DDBJ databases">
        <authorList>
            <person name="Vignale AGUSTIN F."/>
            <person name="Sosa J E."/>
            <person name="Modenutti C."/>
        </authorList>
    </citation>
    <scope>NUCLEOTIDE SEQUENCE [LARGE SCALE GENOMIC DNA]</scope>
</reference>
<dbReference type="PANTHER" id="PTHR46241">
    <property type="entry name" value="ARMADILLO REPEAT-CONTAINING PROTEIN 4 ARMC4"/>
    <property type="match status" value="1"/>
</dbReference>
<evidence type="ECO:0000313" key="5">
    <source>
        <dbReference type="Proteomes" id="UP001642360"/>
    </source>
</evidence>
<gene>
    <name evidence="4" type="ORF">ILEXP_LOCUS51025</name>
</gene>
<dbReference type="SUPFAM" id="SSF48371">
    <property type="entry name" value="ARM repeat"/>
    <property type="match status" value="2"/>
</dbReference>
<name>A0ABC8UJ38_9AQUA</name>
<dbReference type="InterPro" id="IPR016024">
    <property type="entry name" value="ARM-type_fold"/>
</dbReference>
<dbReference type="SMART" id="SM00185">
    <property type="entry name" value="ARM"/>
    <property type="match status" value="7"/>
</dbReference>
<dbReference type="PROSITE" id="PS50077">
    <property type="entry name" value="HEAT_REPEAT"/>
    <property type="match status" value="1"/>
</dbReference>
<dbReference type="Pfam" id="PF00514">
    <property type="entry name" value="Arm"/>
    <property type="match status" value="1"/>
</dbReference>
<feature type="repeat" description="HEAT" evidence="2">
    <location>
        <begin position="388"/>
        <end position="425"/>
    </location>
</feature>
<dbReference type="AlphaFoldDB" id="A0ABC8UJ38"/>
<dbReference type="InterPro" id="IPR021133">
    <property type="entry name" value="HEAT_type_2"/>
</dbReference>
<feature type="repeat" description="ARM" evidence="3">
    <location>
        <begin position="387"/>
        <end position="424"/>
    </location>
</feature>
<comment type="caution">
    <text evidence="4">The sequence shown here is derived from an EMBL/GenBank/DDBJ whole genome shotgun (WGS) entry which is preliminary data.</text>
</comment>
<protein>
    <submittedName>
        <fullName evidence="4">Uncharacterized protein</fullName>
    </submittedName>
</protein>
<dbReference type="InterPro" id="IPR011989">
    <property type="entry name" value="ARM-like"/>
</dbReference>
<evidence type="ECO:0000256" key="1">
    <source>
        <dbReference type="ARBA" id="ARBA00022737"/>
    </source>
</evidence>
<dbReference type="InterPro" id="IPR000225">
    <property type="entry name" value="Armadillo"/>
</dbReference>
<dbReference type="EMBL" id="CAUOFW020007893">
    <property type="protein sequence ID" value="CAK9180998.1"/>
    <property type="molecule type" value="Genomic_DNA"/>
</dbReference>
<evidence type="ECO:0000256" key="3">
    <source>
        <dbReference type="PROSITE-ProRule" id="PRU00259"/>
    </source>
</evidence>
<dbReference type="Proteomes" id="UP001642360">
    <property type="component" value="Unassembled WGS sequence"/>
</dbReference>
<evidence type="ECO:0000313" key="4">
    <source>
        <dbReference type="EMBL" id="CAK9180998.1"/>
    </source>
</evidence>
<feature type="repeat" description="ARM" evidence="3">
    <location>
        <begin position="346"/>
        <end position="388"/>
    </location>
</feature>